<evidence type="ECO:0000313" key="2">
    <source>
        <dbReference type="EMBL" id="KAH3752204.1"/>
    </source>
</evidence>
<feature type="region of interest" description="Disordered" evidence="1">
    <location>
        <begin position="1"/>
        <end position="28"/>
    </location>
</feature>
<organism evidence="2 3">
    <name type="scientific">Dreissena polymorpha</name>
    <name type="common">Zebra mussel</name>
    <name type="synonym">Mytilus polymorpha</name>
    <dbReference type="NCBI Taxonomy" id="45954"/>
    <lineage>
        <taxon>Eukaryota</taxon>
        <taxon>Metazoa</taxon>
        <taxon>Spiralia</taxon>
        <taxon>Lophotrochozoa</taxon>
        <taxon>Mollusca</taxon>
        <taxon>Bivalvia</taxon>
        <taxon>Autobranchia</taxon>
        <taxon>Heteroconchia</taxon>
        <taxon>Euheterodonta</taxon>
        <taxon>Imparidentia</taxon>
        <taxon>Neoheterodontei</taxon>
        <taxon>Myida</taxon>
        <taxon>Dreissenoidea</taxon>
        <taxon>Dreissenidae</taxon>
        <taxon>Dreissena</taxon>
    </lineage>
</organism>
<reference evidence="2" key="1">
    <citation type="journal article" date="2019" name="bioRxiv">
        <title>The Genome of the Zebra Mussel, Dreissena polymorpha: A Resource for Invasive Species Research.</title>
        <authorList>
            <person name="McCartney M.A."/>
            <person name="Auch B."/>
            <person name="Kono T."/>
            <person name="Mallez S."/>
            <person name="Zhang Y."/>
            <person name="Obille A."/>
            <person name="Becker A."/>
            <person name="Abrahante J.E."/>
            <person name="Garbe J."/>
            <person name="Badalamenti J.P."/>
            <person name="Herman A."/>
            <person name="Mangelson H."/>
            <person name="Liachko I."/>
            <person name="Sullivan S."/>
            <person name="Sone E.D."/>
            <person name="Koren S."/>
            <person name="Silverstein K.A.T."/>
            <person name="Beckman K.B."/>
            <person name="Gohl D.M."/>
        </authorList>
    </citation>
    <scope>NUCLEOTIDE SEQUENCE</scope>
    <source>
        <strain evidence="2">Duluth1</strain>
        <tissue evidence="2">Whole animal</tissue>
    </source>
</reference>
<protein>
    <submittedName>
        <fullName evidence="2">Uncharacterized protein</fullName>
    </submittedName>
</protein>
<evidence type="ECO:0000313" key="3">
    <source>
        <dbReference type="Proteomes" id="UP000828390"/>
    </source>
</evidence>
<accession>A0A9D4DMV9</accession>
<comment type="caution">
    <text evidence="2">The sequence shown here is derived from an EMBL/GenBank/DDBJ whole genome shotgun (WGS) entry which is preliminary data.</text>
</comment>
<gene>
    <name evidence="2" type="ORF">DPMN_186817</name>
</gene>
<name>A0A9D4DMV9_DREPO</name>
<proteinExistence type="predicted"/>
<sequence>MPDLELAELPESDYEEDQTDDLECAEEDASERVIVFPCGIKRKRTNNMPDLESAELPESDYEEEQTDDLEFAKKKASEGVIVFPCGIIMKKRNKQKVMSWHHIPLNKDSEEHYRQQIMLFTAWRNEEKDLIGCYESYEAKFNAVNGEIVQKKLSYEQTCVDTDLYEQILRENGNNEMDTTATNLENQHREATDVEEGLRPSQLFGCFDPVSFDNSDMYDLGEDIGVSNRITPCEVIQSSNANVDFSTFRISECRN</sequence>
<keyword evidence="3" id="KW-1185">Reference proteome</keyword>
<dbReference type="AlphaFoldDB" id="A0A9D4DMV9"/>
<evidence type="ECO:0000256" key="1">
    <source>
        <dbReference type="SAM" id="MobiDB-lite"/>
    </source>
</evidence>
<reference evidence="2" key="2">
    <citation type="submission" date="2020-11" db="EMBL/GenBank/DDBJ databases">
        <authorList>
            <person name="McCartney M.A."/>
            <person name="Auch B."/>
            <person name="Kono T."/>
            <person name="Mallez S."/>
            <person name="Becker A."/>
            <person name="Gohl D.M."/>
            <person name="Silverstein K.A.T."/>
            <person name="Koren S."/>
            <person name="Bechman K.B."/>
            <person name="Herman A."/>
            <person name="Abrahante J.E."/>
            <person name="Garbe J."/>
        </authorList>
    </citation>
    <scope>NUCLEOTIDE SEQUENCE</scope>
    <source>
        <strain evidence="2">Duluth1</strain>
        <tissue evidence="2">Whole animal</tissue>
    </source>
</reference>
<dbReference type="Proteomes" id="UP000828390">
    <property type="component" value="Unassembled WGS sequence"/>
</dbReference>
<dbReference type="EMBL" id="JAIWYP010000010">
    <property type="protein sequence ID" value="KAH3752204.1"/>
    <property type="molecule type" value="Genomic_DNA"/>
</dbReference>